<name>A0AAV7QPZ2_PLEWA</name>
<feature type="region of interest" description="Disordered" evidence="1">
    <location>
        <begin position="144"/>
        <end position="165"/>
    </location>
</feature>
<dbReference type="Proteomes" id="UP001066276">
    <property type="component" value="Chromosome 6"/>
</dbReference>
<proteinExistence type="predicted"/>
<evidence type="ECO:0000256" key="1">
    <source>
        <dbReference type="SAM" id="MobiDB-lite"/>
    </source>
</evidence>
<organism evidence="2 3">
    <name type="scientific">Pleurodeles waltl</name>
    <name type="common">Iberian ribbed newt</name>
    <dbReference type="NCBI Taxonomy" id="8319"/>
    <lineage>
        <taxon>Eukaryota</taxon>
        <taxon>Metazoa</taxon>
        <taxon>Chordata</taxon>
        <taxon>Craniata</taxon>
        <taxon>Vertebrata</taxon>
        <taxon>Euteleostomi</taxon>
        <taxon>Amphibia</taxon>
        <taxon>Batrachia</taxon>
        <taxon>Caudata</taxon>
        <taxon>Salamandroidea</taxon>
        <taxon>Salamandridae</taxon>
        <taxon>Pleurodelinae</taxon>
        <taxon>Pleurodeles</taxon>
    </lineage>
</organism>
<dbReference type="AlphaFoldDB" id="A0AAV7QPZ2"/>
<gene>
    <name evidence="2" type="ORF">NDU88_008162</name>
</gene>
<reference evidence="2" key="1">
    <citation type="journal article" date="2022" name="bioRxiv">
        <title>Sequencing and chromosome-scale assembly of the giantPleurodeles waltlgenome.</title>
        <authorList>
            <person name="Brown T."/>
            <person name="Elewa A."/>
            <person name="Iarovenko S."/>
            <person name="Subramanian E."/>
            <person name="Araus A.J."/>
            <person name="Petzold A."/>
            <person name="Susuki M."/>
            <person name="Suzuki K.-i.T."/>
            <person name="Hayashi T."/>
            <person name="Toyoda A."/>
            <person name="Oliveira C."/>
            <person name="Osipova E."/>
            <person name="Leigh N.D."/>
            <person name="Simon A."/>
            <person name="Yun M.H."/>
        </authorList>
    </citation>
    <scope>NUCLEOTIDE SEQUENCE</scope>
    <source>
        <strain evidence="2">20211129_DDA</strain>
        <tissue evidence="2">Liver</tissue>
    </source>
</reference>
<dbReference type="EMBL" id="JANPWB010000010">
    <property type="protein sequence ID" value="KAJ1141834.1"/>
    <property type="molecule type" value="Genomic_DNA"/>
</dbReference>
<sequence length="165" mass="18274">MPRESSCGLRGEAYVADGKRRLEGGRTRFHTGNEGGSILPQHRGRGGSVEGGLALHVVTCGSFLAPCWHQRQFQGRRTPCGKPVSEERTAVKCTGVEFWLERVLRFPREMCGVLPHPRAGGLHGDAERILVRSPWRGIRRGRKRRLEGGQQGGRLRGVDGWGKVE</sequence>
<evidence type="ECO:0000313" key="2">
    <source>
        <dbReference type="EMBL" id="KAJ1141834.1"/>
    </source>
</evidence>
<comment type="caution">
    <text evidence="2">The sequence shown here is derived from an EMBL/GenBank/DDBJ whole genome shotgun (WGS) entry which is preliminary data.</text>
</comment>
<keyword evidence="3" id="KW-1185">Reference proteome</keyword>
<evidence type="ECO:0000313" key="3">
    <source>
        <dbReference type="Proteomes" id="UP001066276"/>
    </source>
</evidence>
<accession>A0AAV7QPZ2</accession>
<protein>
    <submittedName>
        <fullName evidence="2">Uncharacterized protein</fullName>
    </submittedName>
</protein>